<dbReference type="AlphaFoldDB" id="A0A562M860"/>
<organism evidence="3 4">
    <name type="scientific">Sphingobacterium siyangense</name>
    <dbReference type="NCBI Taxonomy" id="459529"/>
    <lineage>
        <taxon>Bacteria</taxon>
        <taxon>Pseudomonadati</taxon>
        <taxon>Bacteroidota</taxon>
        <taxon>Sphingobacteriia</taxon>
        <taxon>Sphingobacteriales</taxon>
        <taxon>Sphingobacteriaceae</taxon>
        <taxon>Sphingobacterium</taxon>
    </lineage>
</organism>
<keyword evidence="2" id="KW-0808">Transferase</keyword>
<name>A0A562M860_9SPHI</name>
<dbReference type="EMBL" id="VLKR01000033">
    <property type="protein sequence ID" value="TWI16115.1"/>
    <property type="molecule type" value="Genomic_DNA"/>
</dbReference>
<evidence type="ECO:0000313" key="4">
    <source>
        <dbReference type="Proteomes" id="UP000315908"/>
    </source>
</evidence>
<keyword evidence="3" id="KW-0378">Hydrolase</keyword>
<dbReference type="RefSeq" id="WP_145330118.1">
    <property type="nucleotide sequence ID" value="NZ_DAIRPU010000006.1"/>
</dbReference>
<protein>
    <submittedName>
        <fullName evidence="3">N-dimethylarginine dimethylaminohydrolase</fullName>
    </submittedName>
</protein>
<comment type="similarity">
    <text evidence="1">Belongs to the amidinotransferase family.</text>
</comment>
<evidence type="ECO:0000256" key="2">
    <source>
        <dbReference type="ARBA" id="ARBA00022679"/>
    </source>
</evidence>
<proteinExistence type="inferred from homology"/>
<accession>A0A562M860</accession>
<dbReference type="PANTHER" id="PTHR10488:SF1">
    <property type="entry name" value="GLYCINE AMIDINOTRANSFERASE, MITOCHONDRIAL"/>
    <property type="match status" value="1"/>
</dbReference>
<dbReference type="SUPFAM" id="SSF55909">
    <property type="entry name" value="Pentein"/>
    <property type="match status" value="1"/>
</dbReference>
<dbReference type="Gene3D" id="3.75.10.10">
    <property type="entry name" value="L-arginine/glycine Amidinotransferase, Chain A"/>
    <property type="match status" value="1"/>
</dbReference>
<dbReference type="InterPro" id="IPR033195">
    <property type="entry name" value="AmidinoTrfase"/>
</dbReference>
<dbReference type="OrthoDB" id="9807502at2"/>
<comment type="caution">
    <text evidence="3">The sequence shown here is derived from an EMBL/GenBank/DDBJ whole genome shotgun (WGS) entry which is preliminary data.</text>
</comment>
<sequence length="323" mass="36487">MIFVENEFAPLKKVILTVSEFGFPEMMKVEDLRFLSSTALEGDDANAGKDFGEVYPELQKAWEQERHNFALLLEKYGVEVLRPRNLTTLEKVSGGEHGYSNFFVRDPFFTIGNAVIEGSIRFMQRRNEIWPIRDLLEREVYQSDCLYVAAPRPAMAEQEELALWHGPFLEGGDILVYGKHIFVGNSGLSSNSLGIKWLSKLLQPYGYQVEEVKLHPNILHLDCALGLIREGLMIVCEEALPYGIPQKLKTWDKIVVNLKEASLLATNGLPINPTVYVTDPVFGYIGDKLSACGVHVEYVDFQISRSFGGSFRCSTQPLLRSFQ</sequence>
<dbReference type="PANTHER" id="PTHR10488">
    <property type="entry name" value="GLYCINE AMIDINOTRANSFERASE, MITOCHONDRIAL"/>
    <property type="match status" value="1"/>
</dbReference>
<dbReference type="Proteomes" id="UP000315908">
    <property type="component" value="Unassembled WGS sequence"/>
</dbReference>
<gene>
    <name evidence="3" type="ORF">IQ31_04568</name>
</gene>
<reference evidence="3 4" key="1">
    <citation type="journal article" date="2015" name="Stand. Genomic Sci.">
        <title>Genomic Encyclopedia of Bacterial and Archaeal Type Strains, Phase III: the genomes of soil and plant-associated and newly described type strains.</title>
        <authorList>
            <person name="Whitman W.B."/>
            <person name="Woyke T."/>
            <person name="Klenk H.P."/>
            <person name="Zhou Y."/>
            <person name="Lilburn T.G."/>
            <person name="Beck B.J."/>
            <person name="De Vos P."/>
            <person name="Vandamme P."/>
            <person name="Eisen J.A."/>
            <person name="Garrity G."/>
            <person name="Hugenholtz P."/>
            <person name="Kyrpides N.C."/>
        </authorList>
    </citation>
    <scope>NUCLEOTIDE SEQUENCE [LARGE SCALE GENOMIC DNA]</scope>
    <source>
        <strain evidence="3 4">CGMCC 1.6855</strain>
    </source>
</reference>
<evidence type="ECO:0000313" key="3">
    <source>
        <dbReference type="EMBL" id="TWI16115.1"/>
    </source>
</evidence>
<dbReference type="GO" id="GO:0016787">
    <property type="term" value="F:hydrolase activity"/>
    <property type="evidence" value="ECO:0007669"/>
    <property type="project" value="UniProtKB-KW"/>
</dbReference>
<dbReference type="GO" id="GO:0015067">
    <property type="term" value="F:amidinotransferase activity"/>
    <property type="evidence" value="ECO:0007669"/>
    <property type="project" value="InterPro"/>
</dbReference>
<evidence type="ECO:0000256" key="1">
    <source>
        <dbReference type="ARBA" id="ARBA00006943"/>
    </source>
</evidence>